<name>A0A9Q1INJ9_SYNKA</name>
<comment type="caution">
    <text evidence="1">The sequence shown here is derived from an EMBL/GenBank/DDBJ whole genome shotgun (WGS) entry which is preliminary data.</text>
</comment>
<dbReference type="AlphaFoldDB" id="A0A9Q1INJ9"/>
<keyword evidence="2" id="KW-1185">Reference proteome</keyword>
<gene>
    <name evidence="1" type="ORF">SKAU_G00304060</name>
</gene>
<protein>
    <submittedName>
        <fullName evidence="1">Uncharacterized protein</fullName>
    </submittedName>
</protein>
<sequence length="111" mass="12366">MPWPWNHVHLQRNPLRTLLYSPQKASLLPGFTEVPARLIGLVKWIAAPWIRCITVAQNPGESSVPWASLGHPLGVLCPLGVPWEWTHPTPMTSFNLLSASSNSHVKSISWT</sequence>
<reference evidence="1" key="1">
    <citation type="journal article" date="2023" name="Science">
        <title>Genome structures resolve the early diversification of teleost fishes.</title>
        <authorList>
            <person name="Parey E."/>
            <person name="Louis A."/>
            <person name="Montfort J."/>
            <person name="Bouchez O."/>
            <person name="Roques C."/>
            <person name="Iampietro C."/>
            <person name="Lluch J."/>
            <person name="Castinel A."/>
            <person name="Donnadieu C."/>
            <person name="Desvignes T."/>
            <person name="Floi Bucao C."/>
            <person name="Jouanno E."/>
            <person name="Wen M."/>
            <person name="Mejri S."/>
            <person name="Dirks R."/>
            <person name="Jansen H."/>
            <person name="Henkel C."/>
            <person name="Chen W.J."/>
            <person name="Zahm M."/>
            <person name="Cabau C."/>
            <person name="Klopp C."/>
            <person name="Thompson A.W."/>
            <person name="Robinson-Rechavi M."/>
            <person name="Braasch I."/>
            <person name="Lecointre G."/>
            <person name="Bobe J."/>
            <person name="Postlethwait J.H."/>
            <person name="Berthelot C."/>
            <person name="Roest Crollius H."/>
            <person name="Guiguen Y."/>
        </authorList>
    </citation>
    <scope>NUCLEOTIDE SEQUENCE</scope>
    <source>
        <strain evidence="1">WJC10195</strain>
    </source>
</reference>
<proteinExistence type="predicted"/>
<evidence type="ECO:0000313" key="2">
    <source>
        <dbReference type="Proteomes" id="UP001152622"/>
    </source>
</evidence>
<accession>A0A9Q1INJ9</accession>
<dbReference type="Proteomes" id="UP001152622">
    <property type="component" value="Chromosome 12"/>
</dbReference>
<evidence type="ECO:0000313" key="1">
    <source>
        <dbReference type="EMBL" id="KAJ8346213.1"/>
    </source>
</evidence>
<dbReference type="EMBL" id="JAINUF010000012">
    <property type="protein sequence ID" value="KAJ8346213.1"/>
    <property type="molecule type" value="Genomic_DNA"/>
</dbReference>
<organism evidence="1 2">
    <name type="scientific">Synaphobranchus kaupii</name>
    <name type="common">Kaup's arrowtooth eel</name>
    <dbReference type="NCBI Taxonomy" id="118154"/>
    <lineage>
        <taxon>Eukaryota</taxon>
        <taxon>Metazoa</taxon>
        <taxon>Chordata</taxon>
        <taxon>Craniata</taxon>
        <taxon>Vertebrata</taxon>
        <taxon>Euteleostomi</taxon>
        <taxon>Actinopterygii</taxon>
        <taxon>Neopterygii</taxon>
        <taxon>Teleostei</taxon>
        <taxon>Anguilliformes</taxon>
        <taxon>Synaphobranchidae</taxon>
        <taxon>Synaphobranchus</taxon>
    </lineage>
</organism>